<feature type="compositionally biased region" description="Basic and acidic residues" evidence="2">
    <location>
        <begin position="78"/>
        <end position="99"/>
    </location>
</feature>
<dbReference type="SUPFAM" id="SSF52540">
    <property type="entry name" value="P-loop containing nucleoside triphosphate hydrolases"/>
    <property type="match status" value="1"/>
</dbReference>
<reference evidence="4" key="1">
    <citation type="submission" date="2023-01" db="EMBL/GenBank/DDBJ databases">
        <title>Colletotrichum chrysophilum M932 genome sequence.</title>
        <authorList>
            <person name="Baroncelli R."/>
        </authorList>
    </citation>
    <scope>NUCLEOTIDE SEQUENCE</scope>
    <source>
        <strain evidence="4">M932</strain>
    </source>
</reference>
<dbReference type="InterPro" id="IPR003593">
    <property type="entry name" value="AAA+_ATPase"/>
</dbReference>
<feature type="compositionally biased region" description="Basic and acidic residues" evidence="2">
    <location>
        <begin position="957"/>
        <end position="975"/>
    </location>
</feature>
<dbReference type="GO" id="GO:0016887">
    <property type="term" value="F:ATP hydrolysis activity"/>
    <property type="evidence" value="ECO:0007669"/>
    <property type="project" value="InterPro"/>
</dbReference>
<evidence type="ECO:0000313" key="4">
    <source>
        <dbReference type="EMBL" id="KAK1845105.1"/>
    </source>
</evidence>
<comment type="caution">
    <text evidence="4">The sequence shown here is derived from an EMBL/GenBank/DDBJ whole genome shotgun (WGS) entry which is preliminary data.</text>
</comment>
<feature type="compositionally biased region" description="Low complexity" evidence="2">
    <location>
        <begin position="239"/>
        <end position="251"/>
    </location>
</feature>
<dbReference type="CDD" id="cd19481">
    <property type="entry name" value="RecA-like_protease"/>
    <property type="match status" value="1"/>
</dbReference>
<dbReference type="InterPro" id="IPR003959">
    <property type="entry name" value="ATPase_AAA_core"/>
</dbReference>
<feature type="domain" description="AAA+ ATPase" evidence="3">
    <location>
        <begin position="631"/>
        <end position="760"/>
    </location>
</feature>
<dbReference type="Pfam" id="PF23232">
    <property type="entry name" value="AAA_lid_13"/>
    <property type="match status" value="1"/>
</dbReference>
<dbReference type="Pfam" id="PF00004">
    <property type="entry name" value="AAA"/>
    <property type="match status" value="1"/>
</dbReference>
<keyword evidence="5" id="KW-1185">Reference proteome</keyword>
<feature type="compositionally biased region" description="Basic and acidic residues" evidence="2">
    <location>
        <begin position="916"/>
        <end position="950"/>
    </location>
</feature>
<dbReference type="EMBL" id="JAQOWY010000285">
    <property type="protein sequence ID" value="KAK1845105.1"/>
    <property type="molecule type" value="Genomic_DNA"/>
</dbReference>
<dbReference type="AlphaFoldDB" id="A0AAD9ACY4"/>
<dbReference type="SMART" id="SM00382">
    <property type="entry name" value="AAA"/>
    <property type="match status" value="1"/>
</dbReference>
<feature type="region of interest" description="Disordered" evidence="2">
    <location>
        <begin position="893"/>
        <end position="993"/>
    </location>
</feature>
<feature type="compositionally biased region" description="Basic and acidic residues" evidence="2">
    <location>
        <begin position="893"/>
        <end position="907"/>
    </location>
</feature>
<organism evidence="4 5">
    <name type="scientific">Colletotrichum chrysophilum</name>
    <dbReference type="NCBI Taxonomy" id="1836956"/>
    <lineage>
        <taxon>Eukaryota</taxon>
        <taxon>Fungi</taxon>
        <taxon>Dikarya</taxon>
        <taxon>Ascomycota</taxon>
        <taxon>Pezizomycotina</taxon>
        <taxon>Sordariomycetes</taxon>
        <taxon>Hypocreomycetidae</taxon>
        <taxon>Glomerellales</taxon>
        <taxon>Glomerellaceae</taxon>
        <taxon>Colletotrichum</taxon>
        <taxon>Colletotrichum gloeosporioides species complex</taxon>
    </lineage>
</organism>
<dbReference type="InterPro" id="IPR027417">
    <property type="entry name" value="P-loop_NTPase"/>
</dbReference>
<feature type="coiled-coil region" evidence="1">
    <location>
        <begin position="47"/>
        <end position="74"/>
    </location>
</feature>
<dbReference type="PANTHER" id="PTHR46411:SF2">
    <property type="entry name" value="AAA+ ATPASE DOMAIN-CONTAINING PROTEIN"/>
    <property type="match status" value="1"/>
</dbReference>
<keyword evidence="1" id="KW-0175">Coiled coil</keyword>
<dbReference type="InterPro" id="IPR054289">
    <property type="entry name" value="DUF7025"/>
</dbReference>
<evidence type="ECO:0000313" key="5">
    <source>
        <dbReference type="Proteomes" id="UP001243330"/>
    </source>
</evidence>
<dbReference type="InterPro" id="IPR056599">
    <property type="entry name" value="AAA_lid_fung"/>
</dbReference>
<dbReference type="Gene3D" id="3.40.50.300">
    <property type="entry name" value="P-loop containing nucleotide triphosphate hydrolases"/>
    <property type="match status" value="1"/>
</dbReference>
<feature type="region of interest" description="Disordered" evidence="2">
    <location>
        <begin position="22"/>
        <end position="42"/>
    </location>
</feature>
<evidence type="ECO:0000256" key="2">
    <source>
        <dbReference type="SAM" id="MobiDB-lite"/>
    </source>
</evidence>
<feature type="region of interest" description="Disordered" evidence="2">
    <location>
        <begin position="78"/>
        <end position="107"/>
    </location>
</feature>
<feature type="region of interest" description="Disordered" evidence="2">
    <location>
        <begin position="232"/>
        <end position="257"/>
    </location>
</feature>
<gene>
    <name evidence="4" type="ORF">CCHR01_12275</name>
</gene>
<feature type="compositionally biased region" description="Acidic residues" evidence="2">
    <location>
        <begin position="976"/>
        <end position="993"/>
    </location>
</feature>
<dbReference type="GO" id="GO:0005524">
    <property type="term" value="F:ATP binding"/>
    <property type="evidence" value="ECO:0007669"/>
    <property type="project" value="InterPro"/>
</dbReference>
<evidence type="ECO:0000256" key="1">
    <source>
        <dbReference type="SAM" id="Coils"/>
    </source>
</evidence>
<protein>
    <recommendedName>
        <fullName evidence="3">AAA+ ATPase domain-containing protein</fullName>
    </recommendedName>
</protein>
<accession>A0AAD9ACY4</accession>
<evidence type="ECO:0000259" key="3">
    <source>
        <dbReference type="SMART" id="SM00382"/>
    </source>
</evidence>
<proteinExistence type="predicted"/>
<name>A0AAD9ACY4_9PEZI</name>
<dbReference type="PANTHER" id="PTHR46411">
    <property type="entry name" value="FAMILY ATPASE, PUTATIVE-RELATED"/>
    <property type="match status" value="1"/>
</dbReference>
<sequence length="993" mass="112240">MSEAAPESVNLPLGDIPVPNGAGSCANMNVPHSDQGKGPVPDQSEVVAALQRQVTDLTNRLEKMEQLISKTKIEEIMKNNEATKPKDADDSAKAAKAEDTAAATKKNKEELGSLAECKVLHVKPGISWKHKLAEIATGKLKKYAMIVCYEGIKTADRLDNEPSPSALPINIIINSVRLDQLLQGFSQNLLPEASHVPYIAPSPFKAFVHLYDKFKSGLKDMEYTFDGQLEVTTDGVNKSSPDGPSGSSNGTSEDDPFKSQQEEIMLLRCFVQMCEEHLGSFLKVQSQVADETLERISYQNLWYLFKPGDIIIGRGEGPDSPSSAEAYCVYCPTSSRPPQEYLAVTWDITWYQRHDMIVPQYLKGDVSQQDDFHLFSYRWRFNGSRFMPEQKLVFIKPFEGEREISELTYYPKRFCKADDPVLESLIKKGETFRSLRYGHGVYKGLNVQPQAPQFVDEEVFVDFSSGYEANVFGIEPYLEPIPLSLPFIEQEDEYGARCDKQNCWTCDINMSVSKLEMKRASDFRATGKYSLTVSAEDFANFSEDQLVMLPRILLGYGLKSKDWYLLDMYKFEMMQSTEPRRQQSFDHLVIPSKTKRLLQSLVKNHGIVAESKDGSGKKSKTEIDIVKGKGNGVVIFLYGPPGVGKTSTAETIAAYSDPARPLYAITCGDLGSEAVEIQRNLDQHFKLAHRWNCVLLLDEADVYLAERNIHDLDRNGIVSVFLRHLEYYPGILFLTSNREGLIDEAFKSRIHVALRYKSIDAPGTKKIWENILDRIELDNEKKAVKVCFDRNELLEWAESHFDDIKDKKSDGLSAATWNGRQIRNAFQTAIAVASYERIKYLEEKNVSEEEALTKKAKKYRTIQLRSKHFGTVSKVVGEFEDYLVKCRGDDADRASKSSWRKDSHEPGAPRLSAYPKPKEMLKRSEEGSRRGRGEDLSDIRSAKGRKYESHSDDDEHDGNKSRLKNEAKSKGRDEQQIDESEDDSESESTSEDE</sequence>
<dbReference type="Pfam" id="PF22942">
    <property type="entry name" value="DUF7025"/>
    <property type="match status" value="1"/>
</dbReference>
<dbReference type="Proteomes" id="UP001243330">
    <property type="component" value="Unassembled WGS sequence"/>
</dbReference>